<evidence type="ECO:0000313" key="2">
    <source>
        <dbReference type="Proteomes" id="UP001475781"/>
    </source>
</evidence>
<dbReference type="InterPro" id="IPR026350">
    <property type="entry name" value="GxxExxY"/>
</dbReference>
<dbReference type="Proteomes" id="UP001475781">
    <property type="component" value="Chromosome"/>
</dbReference>
<dbReference type="Pfam" id="PF13366">
    <property type="entry name" value="PDDEXK_3"/>
    <property type="match status" value="1"/>
</dbReference>
<proteinExistence type="predicted"/>
<dbReference type="RefSeq" id="WP_341582319.1">
    <property type="nucleotide sequence ID" value="NZ_CP101118.1"/>
</dbReference>
<dbReference type="EMBL" id="CP101118">
    <property type="protein sequence ID" value="WZF89776.1"/>
    <property type="molecule type" value="Genomic_DNA"/>
</dbReference>
<organism evidence="1 2">
    <name type="scientific">Marinobacter metalliresistant</name>
    <dbReference type="NCBI Taxonomy" id="2961995"/>
    <lineage>
        <taxon>Bacteria</taxon>
        <taxon>Pseudomonadati</taxon>
        <taxon>Pseudomonadota</taxon>
        <taxon>Gammaproteobacteria</taxon>
        <taxon>Pseudomonadales</taxon>
        <taxon>Marinobacteraceae</taxon>
        <taxon>Marinobacter</taxon>
    </lineage>
</organism>
<sequence>MIKEEDLTYRIRGAIFEVNKVLGPGFLEGVYQRALELELQQRGLEVQTEVPVNITYKGQLVGEHRLDLLVNNTVILELKAQQRLPLSAEPQLINYLRATGKSVGILVNFTYPKAFIKRIVV</sequence>
<protein>
    <submittedName>
        <fullName evidence="1">GxxExxY protein</fullName>
    </submittedName>
</protein>
<keyword evidence="2" id="KW-1185">Reference proteome</keyword>
<gene>
    <name evidence="1" type="ORF">NLK58_06155</name>
</gene>
<name>A0ABZ2W4X6_9GAMM</name>
<evidence type="ECO:0000313" key="1">
    <source>
        <dbReference type="EMBL" id="WZF89776.1"/>
    </source>
</evidence>
<dbReference type="NCBIfam" id="TIGR04256">
    <property type="entry name" value="GxxExxY"/>
    <property type="match status" value="1"/>
</dbReference>
<reference evidence="1 2" key="1">
    <citation type="submission" date="2022-07" db="EMBL/GenBank/DDBJ databases">
        <title>A copper resistant bacterium isolated from sediment samples of deep sea hydrothermal areas.</title>
        <authorList>
            <person name="Zeng X."/>
        </authorList>
    </citation>
    <scope>NUCLEOTIDE SEQUENCE [LARGE SCALE GENOMIC DNA]</scope>
    <source>
        <strain evidence="2">CuT 6</strain>
    </source>
</reference>
<accession>A0ABZ2W4X6</accession>